<feature type="compositionally biased region" description="Basic and acidic residues" evidence="1">
    <location>
        <begin position="52"/>
        <end position="63"/>
    </location>
</feature>
<proteinExistence type="predicted"/>
<dbReference type="Proteomes" id="UP000192380">
    <property type="component" value="Chromosome"/>
</dbReference>
<dbReference type="EMBL" id="CP017581">
    <property type="protein sequence ID" value="ARF48378.1"/>
    <property type="molecule type" value="Genomic_DNA"/>
</dbReference>
<organism evidence="2 3">
    <name type="scientific">Pantoea stewartii subsp. stewartii DC283</name>
    <dbReference type="NCBI Taxonomy" id="660596"/>
    <lineage>
        <taxon>Bacteria</taxon>
        <taxon>Pseudomonadati</taxon>
        <taxon>Pseudomonadota</taxon>
        <taxon>Gammaproteobacteria</taxon>
        <taxon>Enterobacterales</taxon>
        <taxon>Erwiniaceae</taxon>
        <taxon>Pantoea</taxon>
    </lineage>
</organism>
<evidence type="ECO:0000313" key="2">
    <source>
        <dbReference type="EMBL" id="ARF48378.1"/>
    </source>
</evidence>
<protein>
    <submittedName>
        <fullName evidence="2">Uncharacterized protein</fullName>
    </submittedName>
</protein>
<feature type="region of interest" description="Disordered" evidence="1">
    <location>
        <begin position="37"/>
        <end position="63"/>
    </location>
</feature>
<accession>A0ABN4Z1R2</accession>
<keyword evidence="3" id="KW-1185">Reference proteome</keyword>
<sequence length="63" mass="7208">MYVASSRKSSNAGLQSTVSTTFQPIPKNHFLLRALLSEPEESPQKGTQWRLKKTETRENAHFF</sequence>
<evidence type="ECO:0000313" key="3">
    <source>
        <dbReference type="Proteomes" id="UP000192380"/>
    </source>
</evidence>
<reference evidence="2 3" key="1">
    <citation type="submission" date="2016-10" db="EMBL/GenBank/DDBJ databases">
        <title>Complete Genome Assembly of Pantoea stewartii subsp. stewartii DC283, a Corn Pathogen.</title>
        <authorList>
            <person name="Duong D.A."/>
            <person name="Stevens A.M."/>
            <person name="Jensen R.V."/>
        </authorList>
    </citation>
    <scope>NUCLEOTIDE SEQUENCE [LARGE SCALE GENOMIC DNA]</scope>
    <source>
        <strain evidence="2 3">DC283</strain>
    </source>
</reference>
<gene>
    <name evidence="2" type="ORF">DSJ_02680</name>
</gene>
<evidence type="ECO:0000256" key="1">
    <source>
        <dbReference type="SAM" id="MobiDB-lite"/>
    </source>
</evidence>
<name>A0ABN4Z1R2_PANSE</name>